<dbReference type="EMBL" id="JAUSVB010000001">
    <property type="protein sequence ID" value="MDQ0372719.1"/>
    <property type="molecule type" value="Genomic_DNA"/>
</dbReference>
<comment type="caution">
    <text evidence="3">The sequence shown here is derived from an EMBL/GenBank/DDBJ whole genome shotgun (WGS) entry which is preliminary data.</text>
</comment>
<name>A0ABU0EBS7_9CELL</name>
<dbReference type="Pfam" id="PF00583">
    <property type="entry name" value="Acetyltransf_1"/>
    <property type="match status" value="1"/>
</dbReference>
<dbReference type="InterPro" id="IPR011576">
    <property type="entry name" value="Pyridox_Oxase_N"/>
</dbReference>
<accession>A0ABU0EBS7</accession>
<dbReference type="PROSITE" id="PS51186">
    <property type="entry name" value="GNAT"/>
    <property type="match status" value="1"/>
</dbReference>
<dbReference type="Gene3D" id="2.30.110.10">
    <property type="entry name" value="Electron Transport, Fmn-binding Protein, Chain A"/>
    <property type="match status" value="1"/>
</dbReference>
<dbReference type="Pfam" id="PF01243">
    <property type="entry name" value="PNPOx_N"/>
    <property type="match status" value="1"/>
</dbReference>
<keyword evidence="1" id="KW-0560">Oxidoreductase</keyword>
<dbReference type="InterPro" id="IPR016181">
    <property type="entry name" value="Acyl_CoA_acyltransferase"/>
</dbReference>
<dbReference type="InterPro" id="IPR052019">
    <property type="entry name" value="F420H2_bilvrd_red/Heme_oxyg"/>
</dbReference>
<evidence type="ECO:0000256" key="1">
    <source>
        <dbReference type="ARBA" id="ARBA00023002"/>
    </source>
</evidence>
<evidence type="ECO:0000313" key="4">
    <source>
        <dbReference type="Proteomes" id="UP001239626"/>
    </source>
</evidence>
<sequence length="312" mass="33787">MDREELVAYVRSHGDGVLSTLGADGSPQAAYLPITATDAGELVLDARTSSRKVANLRRDPRVAVVIGGRDGTTLQCEGLADLPDGADRDACARAYLDAFPQFATSLAEPEIVLLRIRLTWARYGDYRPGISSSREVDLGVAIRRVRPDDWRSARALRLEALQDEAAGIAFLETYERASAEPDAFYRGRTERAAAGDDVAQFVAIDGAAWVGSVTVIAQRAGFLDYHGRPVGRSRAAVVGVYVRGEQRGSGLIDRLLEETARWARDLGFDELTLGVHAENARAQGAYRRAGFVPSGVTFASSIGPELEMVRHL</sequence>
<dbReference type="SUPFAM" id="SSF50475">
    <property type="entry name" value="FMN-binding split barrel"/>
    <property type="match status" value="1"/>
</dbReference>
<dbReference type="CDD" id="cd04301">
    <property type="entry name" value="NAT_SF"/>
    <property type="match status" value="1"/>
</dbReference>
<dbReference type="PANTHER" id="PTHR35176:SF6">
    <property type="entry name" value="HEME OXYGENASE HI_0854-RELATED"/>
    <property type="match status" value="1"/>
</dbReference>
<dbReference type="InterPro" id="IPR000182">
    <property type="entry name" value="GNAT_dom"/>
</dbReference>
<protein>
    <submittedName>
        <fullName evidence="3">Ribosomal protein S18 acetylase RimI-like enzyme/general stress protein 26</fullName>
    </submittedName>
</protein>
<organism evidence="3 4">
    <name type="scientific">Cellulomonas humilata</name>
    <dbReference type="NCBI Taxonomy" id="144055"/>
    <lineage>
        <taxon>Bacteria</taxon>
        <taxon>Bacillati</taxon>
        <taxon>Actinomycetota</taxon>
        <taxon>Actinomycetes</taxon>
        <taxon>Micrococcales</taxon>
        <taxon>Cellulomonadaceae</taxon>
        <taxon>Cellulomonas</taxon>
    </lineage>
</organism>
<feature type="domain" description="N-acetyltransferase" evidence="2">
    <location>
        <begin position="140"/>
        <end position="312"/>
    </location>
</feature>
<keyword evidence="4" id="KW-1185">Reference proteome</keyword>
<dbReference type="InterPro" id="IPR012349">
    <property type="entry name" value="Split_barrel_FMN-bd"/>
</dbReference>
<proteinExistence type="predicted"/>
<dbReference type="RefSeq" id="WP_307490338.1">
    <property type="nucleotide sequence ID" value="NZ_JAUSVB010000001.1"/>
</dbReference>
<dbReference type="Proteomes" id="UP001239626">
    <property type="component" value="Unassembled WGS sequence"/>
</dbReference>
<evidence type="ECO:0000259" key="2">
    <source>
        <dbReference type="PROSITE" id="PS51186"/>
    </source>
</evidence>
<gene>
    <name evidence="3" type="ORF">J2X26_001016</name>
</gene>
<evidence type="ECO:0000313" key="3">
    <source>
        <dbReference type="EMBL" id="MDQ0372719.1"/>
    </source>
</evidence>
<reference evidence="3 4" key="1">
    <citation type="submission" date="2023-07" db="EMBL/GenBank/DDBJ databases">
        <title>Sorghum-associated microbial communities from plants grown in Nebraska, USA.</title>
        <authorList>
            <person name="Schachtman D."/>
        </authorList>
    </citation>
    <scope>NUCLEOTIDE SEQUENCE [LARGE SCALE GENOMIC DNA]</scope>
    <source>
        <strain evidence="3 4">BE332</strain>
    </source>
</reference>
<dbReference type="PANTHER" id="PTHR35176">
    <property type="entry name" value="HEME OXYGENASE HI_0854-RELATED"/>
    <property type="match status" value="1"/>
</dbReference>
<dbReference type="SUPFAM" id="SSF55729">
    <property type="entry name" value="Acyl-CoA N-acyltransferases (Nat)"/>
    <property type="match status" value="1"/>
</dbReference>
<dbReference type="Gene3D" id="3.40.630.30">
    <property type="match status" value="1"/>
</dbReference>